<reference evidence="1 2" key="1">
    <citation type="submission" date="2020-02" db="EMBL/GenBank/DDBJ databases">
        <authorList>
            <person name="Zheng R.K."/>
            <person name="Sun C.M."/>
        </authorList>
    </citation>
    <scope>NUCLEOTIDE SEQUENCE [LARGE SCALE GENOMIC DNA]</scope>
    <source>
        <strain evidence="2">rifampicinis</strain>
    </source>
</reference>
<dbReference type="AlphaFoldDB" id="A0A7S8E9S9"/>
<dbReference type="Proteomes" id="UP000594468">
    <property type="component" value="Chromosome"/>
</dbReference>
<dbReference type="KEGG" id="pmet:G4Y79_01105"/>
<organism evidence="1 2">
    <name type="scientific">Phototrophicus methaneseepsis</name>
    <dbReference type="NCBI Taxonomy" id="2710758"/>
    <lineage>
        <taxon>Bacteria</taxon>
        <taxon>Bacillati</taxon>
        <taxon>Chloroflexota</taxon>
        <taxon>Candidatus Thermofontia</taxon>
        <taxon>Phototrophicales</taxon>
        <taxon>Phototrophicaceae</taxon>
        <taxon>Phototrophicus</taxon>
    </lineage>
</organism>
<proteinExistence type="predicted"/>
<dbReference type="Gene3D" id="2.130.10.10">
    <property type="entry name" value="YVTN repeat-like/Quinoprotein amine dehydrogenase"/>
    <property type="match status" value="2"/>
</dbReference>
<evidence type="ECO:0008006" key="3">
    <source>
        <dbReference type="Google" id="ProtNLM"/>
    </source>
</evidence>
<gene>
    <name evidence="1" type="ORF">G4Y79_01105</name>
</gene>
<keyword evidence="2" id="KW-1185">Reference proteome</keyword>
<evidence type="ECO:0000313" key="1">
    <source>
        <dbReference type="EMBL" id="QPC83002.1"/>
    </source>
</evidence>
<sequence length="405" mass="44448">MKQPKKTFQLLITFILLIYYTILSISFGNAQTPSDSQCILVNSQSREGHYTGVFSWSPDGMYIAATYDESVDNRILGSGIHVLDAQTFEIIFDVSRSILPNTDDLLIWSLDSRAVAVTSGHPYEILIWNVDDNTSEVIGLPDNTEIIEQVVWSSDGDQLAVVSHESPRLGEPEFRPAYIIRIWDINTGEVIETSASNLDQALVTATENGWLLAVGVMDEATIRLTTIDGTEVYDSIAATDIVDLLVTDNDVFVVGFTFNEENPFDSTLTVWNATTSQPLIIIKGESALVASELQSSTYLIARMSTLNWAIHRLSDGEPILSSERTRFHLSPDNRYGIAVELGQGGGVTYTPVLSASLLRLIDGQVLAIFPPSDIQATGVAWSPMGNSVVTRNFSGIALWMIVDCD</sequence>
<dbReference type="EMBL" id="CP062983">
    <property type="protein sequence ID" value="QPC83002.1"/>
    <property type="molecule type" value="Genomic_DNA"/>
</dbReference>
<evidence type="ECO:0000313" key="2">
    <source>
        <dbReference type="Proteomes" id="UP000594468"/>
    </source>
</evidence>
<protein>
    <recommendedName>
        <fullName evidence="3">WD40 repeat domain-containing protein</fullName>
    </recommendedName>
</protein>
<name>A0A7S8E9S9_9CHLR</name>
<accession>A0A7S8E9S9</accession>
<dbReference type="SUPFAM" id="SSF82171">
    <property type="entry name" value="DPP6 N-terminal domain-like"/>
    <property type="match status" value="1"/>
</dbReference>
<dbReference type="InterPro" id="IPR015943">
    <property type="entry name" value="WD40/YVTN_repeat-like_dom_sf"/>
</dbReference>
<dbReference type="RefSeq" id="WP_195171071.1">
    <property type="nucleotide sequence ID" value="NZ_CP062983.1"/>
</dbReference>